<proteinExistence type="predicted"/>
<name>A0ACB5T904_AMBMO</name>
<sequence>MVNKLWELDMLQYKFQHMRPPRISNTAKLVKSKRSKKVKQINISKQEAKTRIKQLQVELFEERFKLAKLKLTQSIEKQIKVALANPKVKLQDKEAYNQLSEILEDIVSSKVIKLGSKIYNHIIKVSVDGEEEVKSELWLSEKKRVSENKPYENNSKALNGLISKCFNTHDAKKLMGKLEYRFKIILGRVQKPVTNGEKEKDEDLGEDSDEELEGISDDDDSSSDDEDEDEDEYEDKEERDAVPDEEIDPEQLYKLYKDDFAFSDEEDESNTGPEVALNPDINYNEVTDEEPSDEEEQIDWDMVKDEKNKIENDDFFSGEEPSAKRQKKEKVVLPALAGGYFSGDESDSEDGDPDNDSVVKKATTQRKNRRGQRARQKIWEKKYGKKANHVVKQHERIKSERETKQLEFEAREAKRAEKRRLQNEKNKNNANYTPLGTRGGSAGDSS</sequence>
<dbReference type="Proteomes" id="UP001165064">
    <property type="component" value="Unassembled WGS sequence"/>
</dbReference>
<accession>A0ACB5T904</accession>
<dbReference type="EMBL" id="BSXS01004815">
    <property type="protein sequence ID" value="GME83533.1"/>
    <property type="molecule type" value="Genomic_DNA"/>
</dbReference>
<evidence type="ECO:0000313" key="2">
    <source>
        <dbReference type="Proteomes" id="UP001165064"/>
    </source>
</evidence>
<reference evidence="1" key="1">
    <citation type="submission" date="2023-04" db="EMBL/GenBank/DDBJ databases">
        <title>Ambrosiozyma monospora NBRC 10751.</title>
        <authorList>
            <person name="Ichikawa N."/>
            <person name="Sato H."/>
            <person name="Tonouchi N."/>
        </authorList>
    </citation>
    <scope>NUCLEOTIDE SEQUENCE</scope>
    <source>
        <strain evidence="1">NBRC 10751</strain>
    </source>
</reference>
<organism evidence="1 2">
    <name type="scientific">Ambrosiozyma monospora</name>
    <name type="common">Yeast</name>
    <name type="synonym">Endomycopsis monosporus</name>
    <dbReference type="NCBI Taxonomy" id="43982"/>
    <lineage>
        <taxon>Eukaryota</taxon>
        <taxon>Fungi</taxon>
        <taxon>Dikarya</taxon>
        <taxon>Ascomycota</taxon>
        <taxon>Saccharomycotina</taxon>
        <taxon>Pichiomycetes</taxon>
        <taxon>Pichiales</taxon>
        <taxon>Pichiaceae</taxon>
        <taxon>Ambrosiozyma</taxon>
    </lineage>
</organism>
<evidence type="ECO:0000313" key="1">
    <source>
        <dbReference type="EMBL" id="GME83533.1"/>
    </source>
</evidence>
<comment type="caution">
    <text evidence="1">The sequence shown here is derived from an EMBL/GenBank/DDBJ whole genome shotgun (WGS) entry which is preliminary data.</text>
</comment>
<gene>
    <name evidence="1" type="ORF">Amon02_000623500</name>
</gene>
<keyword evidence="2" id="KW-1185">Reference proteome</keyword>
<protein>
    <submittedName>
        <fullName evidence="1">Unnamed protein product</fullName>
    </submittedName>
</protein>